<organism evidence="3 4">
    <name type="scientific">Didymodactylos carnosus</name>
    <dbReference type="NCBI Taxonomy" id="1234261"/>
    <lineage>
        <taxon>Eukaryota</taxon>
        <taxon>Metazoa</taxon>
        <taxon>Spiralia</taxon>
        <taxon>Gnathifera</taxon>
        <taxon>Rotifera</taxon>
        <taxon>Eurotatoria</taxon>
        <taxon>Bdelloidea</taxon>
        <taxon>Philodinida</taxon>
        <taxon>Philodinidae</taxon>
        <taxon>Didymodactylos</taxon>
    </lineage>
</organism>
<name>A0A8S2RDQ6_9BILA</name>
<feature type="region of interest" description="Disordered" evidence="1">
    <location>
        <begin position="268"/>
        <end position="308"/>
    </location>
</feature>
<gene>
    <name evidence="2" type="ORF">OVA965_LOCUS30852</name>
    <name evidence="3" type="ORF">TMI583_LOCUS31660</name>
</gene>
<evidence type="ECO:0000313" key="2">
    <source>
        <dbReference type="EMBL" id="CAF1352268.1"/>
    </source>
</evidence>
<dbReference type="EMBL" id="CAJNOK010022715">
    <property type="protein sequence ID" value="CAF1352268.1"/>
    <property type="molecule type" value="Genomic_DNA"/>
</dbReference>
<feature type="compositionally biased region" description="Basic residues" evidence="1">
    <location>
        <begin position="276"/>
        <end position="298"/>
    </location>
</feature>
<proteinExistence type="predicted"/>
<protein>
    <submittedName>
        <fullName evidence="3">Uncharacterized protein</fullName>
    </submittedName>
</protein>
<evidence type="ECO:0000256" key="1">
    <source>
        <dbReference type="SAM" id="MobiDB-lite"/>
    </source>
</evidence>
<accession>A0A8S2RDQ6</accession>
<dbReference type="Proteomes" id="UP000682733">
    <property type="component" value="Unassembled WGS sequence"/>
</dbReference>
<evidence type="ECO:0000313" key="4">
    <source>
        <dbReference type="Proteomes" id="UP000682733"/>
    </source>
</evidence>
<comment type="caution">
    <text evidence="3">The sequence shown here is derived from an EMBL/GenBank/DDBJ whole genome shotgun (WGS) entry which is preliminary data.</text>
</comment>
<dbReference type="Proteomes" id="UP000677228">
    <property type="component" value="Unassembled WGS sequence"/>
</dbReference>
<sequence>MQIHPSSANSTSSAIPRVSPICYHPQHEEYVSSYYMSKSSTVVQHPTQKEIACSLGVIPQSVSSWPEGTENWDDREMKHHDDCPLPKPQKLIVSNTSAVSAQNVFMPQSSPALHWDDGILSSHKHIHLALSHSELNDCSPQSSKINDPSIEVVEQNGFSPRTSMEDHYSPKVTTWDDKHLPSSSDSILVAIDLSTAEIAIPEPLPVVTREHERHTLELICIQGELYTEKIKSLEAGKSALEQQVKLLQLQIQTNQWLFSYLSPVPKTQKVKDMKPKKPKSKKTSARISRAQKTKRATSHHPLSENHPALRPVALLNSFKSIQSKHQPYYYRYR</sequence>
<reference evidence="3" key="1">
    <citation type="submission" date="2021-02" db="EMBL/GenBank/DDBJ databases">
        <authorList>
            <person name="Nowell W R."/>
        </authorList>
    </citation>
    <scope>NUCLEOTIDE SEQUENCE</scope>
</reference>
<dbReference type="AlphaFoldDB" id="A0A8S2RDQ6"/>
<evidence type="ECO:0000313" key="3">
    <source>
        <dbReference type="EMBL" id="CAF4162635.1"/>
    </source>
</evidence>
<dbReference type="EMBL" id="CAJOBA010044352">
    <property type="protein sequence ID" value="CAF4162635.1"/>
    <property type="molecule type" value="Genomic_DNA"/>
</dbReference>